<comment type="caution">
    <text evidence="5">The sequence shown here is derived from an EMBL/GenBank/DDBJ whole genome shotgun (WGS) entry which is preliminary data.</text>
</comment>
<dbReference type="PANTHER" id="PTHR12718:SF2">
    <property type="entry name" value="SPLICEOSOME-ASSOCIATED PROTEIN CWC15 HOMOLOG"/>
    <property type="match status" value="1"/>
</dbReference>
<evidence type="ECO:0000256" key="4">
    <source>
        <dbReference type="SAM" id="MobiDB-lite"/>
    </source>
</evidence>
<reference evidence="5" key="1">
    <citation type="submission" date="2020-06" db="EMBL/GenBank/DDBJ databases">
        <authorList>
            <consortium name="Plant Systems Biology data submission"/>
        </authorList>
    </citation>
    <scope>NUCLEOTIDE SEQUENCE</scope>
    <source>
        <strain evidence="5">D6</strain>
    </source>
</reference>
<dbReference type="AlphaFoldDB" id="A0A9N8EBS0"/>
<sequence>MTTAHRPTWKAAVGRAQEGGWTAGGSVSTSISALDVAAHTKLKTRSGQQLIDKKKALKESLLALEKAEASSSKHKIGKRPIVEAIEAEGRQKLLKQTTEVDEVALKKKYDDEDRGGDDSDGWSDVDRDASDKDTELAKIRAEREAVKAKAEAEAAAEEEEQMGEAAMIGNPLLASGEASAKMKRKWNEDVVFRNQAKGEPKPKKRFINDTVRNDFHKRFLNKFIR</sequence>
<protein>
    <submittedName>
        <fullName evidence="5">Protein CWC15 homolog</fullName>
    </submittedName>
</protein>
<dbReference type="GO" id="GO:0045292">
    <property type="term" value="P:mRNA cis splicing, via spliceosome"/>
    <property type="evidence" value="ECO:0007669"/>
    <property type="project" value="TreeGrafter"/>
</dbReference>
<name>A0A9N8EBS0_9STRA</name>
<keyword evidence="3" id="KW-0508">mRNA splicing</keyword>
<dbReference type="PANTHER" id="PTHR12718">
    <property type="entry name" value="CELL CYCLE CONTROL PROTEIN CWF15"/>
    <property type="match status" value="1"/>
</dbReference>
<dbReference type="Proteomes" id="UP001153069">
    <property type="component" value="Unassembled WGS sequence"/>
</dbReference>
<evidence type="ECO:0000256" key="2">
    <source>
        <dbReference type="ARBA" id="ARBA00022664"/>
    </source>
</evidence>
<evidence type="ECO:0000313" key="6">
    <source>
        <dbReference type="Proteomes" id="UP001153069"/>
    </source>
</evidence>
<evidence type="ECO:0000256" key="3">
    <source>
        <dbReference type="ARBA" id="ARBA00023187"/>
    </source>
</evidence>
<keyword evidence="2" id="KW-0507">mRNA processing</keyword>
<comment type="similarity">
    <text evidence="1">Belongs to the CWC15 family.</text>
</comment>
<dbReference type="Pfam" id="PF04889">
    <property type="entry name" value="Cwf_Cwc_15"/>
    <property type="match status" value="1"/>
</dbReference>
<accession>A0A9N8EBS0</accession>
<evidence type="ECO:0000256" key="1">
    <source>
        <dbReference type="ARBA" id="ARBA00006644"/>
    </source>
</evidence>
<proteinExistence type="inferred from homology"/>
<dbReference type="EMBL" id="CAICTM010000728">
    <property type="protein sequence ID" value="CAB9515630.1"/>
    <property type="molecule type" value="Genomic_DNA"/>
</dbReference>
<keyword evidence="6" id="KW-1185">Reference proteome</keyword>
<dbReference type="OrthoDB" id="30179at2759"/>
<feature type="compositionally biased region" description="Acidic residues" evidence="4">
    <location>
        <begin position="112"/>
        <end position="123"/>
    </location>
</feature>
<gene>
    <name evidence="5" type="ORF">SEMRO_729_G193770.1</name>
</gene>
<evidence type="ECO:0000313" key="5">
    <source>
        <dbReference type="EMBL" id="CAB9515630.1"/>
    </source>
</evidence>
<dbReference type="GO" id="GO:0071013">
    <property type="term" value="C:catalytic step 2 spliceosome"/>
    <property type="evidence" value="ECO:0007669"/>
    <property type="project" value="TreeGrafter"/>
</dbReference>
<dbReference type="InterPro" id="IPR006973">
    <property type="entry name" value="Cwf_Cwc_15"/>
</dbReference>
<dbReference type="GO" id="GO:0003723">
    <property type="term" value="F:RNA binding"/>
    <property type="evidence" value="ECO:0007669"/>
    <property type="project" value="TreeGrafter"/>
</dbReference>
<feature type="compositionally biased region" description="Basic and acidic residues" evidence="4">
    <location>
        <begin position="124"/>
        <end position="138"/>
    </location>
</feature>
<organism evidence="5 6">
    <name type="scientific">Seminavis robusta</name>
    <dbReference type="NCBI Taxonomy" id="568900"/>
    <lineage>
        <taxon>Eukaryota</taxon>
        <taxon>Sar</taxon>
        <taxon>Stramenopiles</taxon>
        <taxon>Ochrophyta</taxon>
        <taxon>Bacillariophyta</taxon>
        <taxon>Bacillariophyceae</taxon>
        <taxon>Bacillariophycidae</taxon>
        <taxon>Naviculales</taxon>
        <taxon>Naviculaceae</taxon>
        <taxon>Seminavis</taxon>
    </lineage>
</organism>
<feature type="region of interest" description="Disordered" evidence="4">
    <location>
        <begin position="110"/>
        <end position="138"/>
    </location>
</feature>